<dbReference type="InParanoid" id="A0A194R2C5"/>
<name>A0A194R2C5_PAPMA</name>
<evidence type="ECO:0000313" key="3">
    <source>
        <dbReference type="Proteomes" id="UP000053240"/>
    </source>
</evidence>
<protein>
    <submittedName>
        <fullName evidence="2">Uncharacterized protein</fullName>
    </submittedName>
</protein>
<sequence>MGPDFLTSNGTFKCRIRSPVWKPREVAGEASPAAAAVAPTTLPRSQRPAPRAHHLSASRKSLAPDHRH</sequence>
<gene>
    <name evidence="2" type="ORF">RR48_15039</name>
</gene>
<reference evidence="2 3" key="1">
    <citation type="journal article" date="2015" name="Nat. Commun.">
        <title>Outbred genome sequencing and CRISPR/Cas9 gene editing in butterflies.</title>
        <authorList>
            <person name="Li X."/>
            <person name="Fan D."/>
            <person name="Zhang W."/>
            <person name="Liu G."/>
            <person name="Zhang L."/>
            <person name="Zhao L."/>
            <person name="Fang X."/>
            <person name="Chen L."/>
            <person name="Dong Y."/>
            <person name="Chen Y."/>
            <person name="Ding Y."/>
            <person name="Zhao R."/>
            <person name="Feng M."/>
            <person name="Zhu Y."/>
            <person name="Feng Y."/>
            <person name="Jiang X."/>
            <person name="Zhu D."/>
            <person name="Xiang H."/>
            <person name="Feng X."/>
            <person name="Li S."/>
            <person name="Wang J."/>
            <person name="Zhang G."/>
            <person name="Kronforst M.R."/>
            <person name="Wang W."/>
        </authorList>
    </citation>
    <scope>NUCLEOTIDE SEQUENCE [LARGE SCALE GENOMIC DNA]</scope>
    <source>
        <strain evidence="2">Ya'a_city_454_Pm</strain>
        <tissue evidence="2">Whole body</tissue>
    </source>
</reference>
<feature type="compositionally biased region" description="Low complexity" evidence="1">
    <location>
        <begin position="28"/>
        <end position="39"/>
    </location>
</feature>
<dbReference type="AlphaFoldDB" id="A0A194R2C5"/>
<evidence type="ECO:0000313" key="2">
    <source>
        <dbReference type="EMBL" id="KPJ11400.1"/>
    </source>
</evidence>
<keyword evidence="3" id="KW-1185">Reference proteome</keyword>
<dbReference type="Proteomes" id="UP000053240">
    <property type="component" value="Unassembled WGS sequence"/>
</dbReference>
<organism evidence="2 3">
    <name type="scientific">Papilio machaon</name>
    <name type="common">Old World swallowtail butterfly</name>
    <dbReference type="NCBI Taxonomy" id="76193"/>
    <lineage>
        <taxon>Eukaryota</taxon>
        <taxon>Metazoa</taxon>
        <taxon>Ecdysozoa</taxon>
        <taxon>Arthropoda</taxon>
        <taxon>Hexapoda</taxon>
        <taxon>Insecta</taxon>
        <taxon>Pterygota</taxon>
        <taxon>Neoptera</taxon>
        <taxon>Endopterygota</taxon>
        <taxon>Lepidoptera</taxon>
        <taxon>Glossata</taxon>
        <taxon>Ditrysia</taxon>
        <taxon>Papilionoidea</taxon>
        <taxon>Papilionidae</taxon>
        <taxon>Papilioninae</taxon>
        <taxon>Papilio</taxon>
    </lineage>
</organism>
<evidence type="ECO:0000256" key="1">
    <source>
        <dbReference type="SAM" id="MobiDB-lite"/>
    </source>
</evidence>
<accession>A0A194R2C5</accession>
<proteinExistence type="predicted"/>
<dbReference type="EMBL" id="KQ460883">
    <property type="protein sequence ID" value="KPJ11400.1"/>
    <property type="molecule type" value="Genomic_DNA"/>
</dbReference>
<feature type="region of interest" description="Disordered" evidence="1">
    <location>
        <begin position="24"/>
        <end position="68"/>
    </location>
</feature>